<accession>A0A9D4PE91</accession>
<protein>
    <submittedName>
        <fullName evidence="1">Uncharacterized protein</fullName>
    </submittedName>
</protein>
<sequence length="100" mass="10901">MLWLCPANASTDFLDQSSSDSALRSTELIAQLKVVQRARAIAEGLGGLRSVVWADCVQAFIMTAAPFTIIGKILYDSSHATTPPRPLADLNYATYILRLM</sequence>
<dbReference type="Proteomes" id="UP000821837">
    <property type="component" value="Unassembled WGS sequence"/>
</dbReference>
<dbReference type="AlphaFoldDB" id="A0A9D4PE91"/>
<reference evidence="1" key="1">
    <citation type="journal article" date="2020" name="Cell">
        <title>Large-Scale Comparative Analyses of Tick Genomes Elucidate Their Genetic Diversity and Vector Capacities.</title>
        <authorList>
            <consortium name="Tick Genome and Microbiome Consortium (TIGMIC)"/>
            <person name="Jia N."/>
            <person name="Wang J."/>
            <person name="Shi W."/>
            <person name="Du L."/>
            <person name="Sun Y."/>
            <person name="Zhan W."/>
            <person name="Jiang J.F."/>
            <person name="Wang Q."/>
            <person name="Zhang B."/>
            <person name="Ji P."/>
            <person name="Bell-Sakyi L."/>
            <person name="Cui X.M."/>
            <person name="Yuan T.T."/>
            <person name="Jiang B.G."/>
            <person name="Yang W.F."/>
            <person name="Lam T.T."/>
            <person name="Chang Q.C."/>
            <person name="Ding S.J."/>
            <person name="Wang X.J."/>
            <person name="Zhu J.G."/>
            <person name="Ruan X.D."/>
            <person name="Zhao L."/>
            <person name="Wei J.T."/>
            <person name="Ye R.Z."/>
            <person name="Que T.C."/>
            <person name="Du C.H."/>
            <person name="Zhou Y.H."/>
            <person name="Cheng J.X."/>
            <person name="Dai P.F."/>
            <person name="Guo W.B."/>
            <person name="Han X.H."/>
            <person name="Huang E.J."/>
            <person name="Li L.F."/>
            <person name="Wei W."/>
            <person name="Gao Y.C."/>
            <person name="Liu J.Z."/>
            <person name="Shao H.Z."/>
            <person name="Wang X."/>
            <person name="Wang C.C."/>
            <person name="Yang T.C."/>
            <person name="Huo Q.B."/>
            <person name="Li W."/>
            <person name="Chen H.Y."/>
            <person name="Chen S.E."/>
            <person name="Zhou L.G."/>
            <person name="Ni X.B."/>
            <person name="Tian J.H."/>
            <person name="Sheng Y."/>
            <person name="Liu T."/>
            <person name="Pan Y.S."/>
            <person name="Xia L.Y."/>
            <person name="Li J."/>
            <person name="Zhao F."/>
            <person name="Cao W.C."/>
        </authorList>
    </citation>
    <scope>NUCLEOTIDE SEQUENCE</scope>
    <source>
        <strain evidence="1">Rsan-2018</strain>
    </source>
</reference>
<evidence type="ECO:0000313" key="2">
    <source>
        <dbReference type="Proteomes" id="UP000821837"/>
    </source>
</evidence>
<comment type="caution">
    <text evidence="1">The sequence shown here is derived from an EMBL/GenBank/DDBJ whole genome shotgun (WGS) entry which is preliminary data.</text>
</comment>
<dbReference type="EMBL" id="JABSTV010001255">
    <property type="protein sequence ID" value="KAH7936216.1"/>
    <property type="molecule type" value="Genomic_DNA"/>
</dbReference>
<reference evidence="1" key="2">
    <citation type="submission" date="2021-09" db="EMBL/GenBank/DDBJ databases">
        <authorList>
            <person name="Jia N."/>
            <person name="Wang J."/>
            <person name="Shi W."/>
            <person name="Du L."/>
            <person name="Sun Y."/>
            <person name="Zhan W."/>
            <person name="Jiang J."/>
            <person name="Wang Q."/>
            <person name="Zhang B."/>
            <person name="Ji P."/>
            <person name="Sakyi L.B."/>
            <person name="Cui X."/>
            <person name="Yuan T."/>
            <person name="Jiang B."/>
            <person name="Yang W."/>
            <person name="Lam T.T.-Y."/>
            <person name="Chang Q."/>
            <person name="Ding S."/>
            <person name="Wang X."/>
            <person name="Zhu J."/>
            <person name="Ruan X."/>
            <person name="Zhao L."/>
            <person name="Wei J."/>
            <person name="Que T."/>
            <person name="Du C."/>
            <person name="Cheng J."/>
            <person name="Dai P."/>
            <person name="Han X."/>
            <person name="Huang E."/>
            <person name="Gao Y."/>
            <person name="Liu J."/>
            <person name="Shao H."/>
            <person name="Ye R."/>
            <person name="Li L."/>
            <person name="Wei W."/>
            <person name="Wang X."/>
            <person name="Wang C."/>
            <person name="Huo Q."/>
            <person name="Li W."/>
            <person name="Guo W."/>
            <person name="Chen H."/>
            <person name="Chen S."/>
            <person name="Zhou L."/>
            <person name="Zhou L."/>
            <person name="Ni X."/>
            <person name="Tian J."/>
            <person name="Zhou Y."/>
            <person name="Sheng Y."/>
            <person name="Liu T."/>
            <person name="Pan Y."/>
            <person name="Xia L."/>
            <person name="Li J."/>
            <person name="Zhao F."/>
            <person name="Cao W."/>
        </authorList>
    </citation>
    <scope>NUCLEOTIDE SEQUENCE</scope>
    <source>
        <strain evidence="1">Rsan-2018</strain>
        <tissue evidence="1">Larvae</tissue>
    </source>
</reference>
<gene>
    <name evidence="1" type="ORF">HPB52_020090</name>
</gene>
<dbReference type="VEuPathDB" id="VectorBase:RSAN_042260"/>
<evidence type="ECO:0000313" key="1">
    <source>
        <dbReference type="EMBL" id="KAH7936216.1"/>
    </source>
</evidence>
<keyword evidence="2" id="KW-1185">Reference proteome</keyword>
<organism evidence="1 2">
    <name type="scientific">Rhipicephalus sanguineus</name>
    <name type="common">Brown dog tick</name>
    <name type="synonym">Ixodes sanguineus</name>
    <dbReference type="NCBI Taxonomy" id="34632"/>
    <lineage>
        <taxon>Eukaryota</taxon>
        <taxon>Metazoa</taxon>
        <taxon>Ecdysozoa</taxon>
        <taxon>Arthropoda</taxon>
        <taxon>Chelicerata</taxon>
        <taxon>Arachnida</taxon>
        <taxon>Acari</taxon>
        <taxon>Parasitiformes</taxon>
        <taxon>Ixodida</taxon>
        <taxon>Ixodoidea</taxon>
        <taxon>Ixodidae</taxon>
        <taxon>Rhipicephalinae</taxon>
        <taxon>Rhipicephalus</taxon>
        <taxon>Rhipicephalus</taxon>
    </lineage>
</organism>
<proteinExistence type="predicted"/>
<name>A0A9D4PE91_RHISA</name>